<dbReference type="InterPro" id="IPR001789">
    <property type="entry name" value="Sig_transdc_resp-reg_receiver"/>
</dbReference>
<dbReference type="Gene3D" id="3.40.50.2300">
    <property type="match status" value="1"/>
</dbReference>
<organism evidence="3 4">
    <name type="scientific">Rhizorhabdus histidinilytica</name>
    <dbReference type="NCBI Taxonomy" id="439228"/>
    <lineage>
        <taxon>Bacteria</taxon>
        <taxon>Pseudomonadati</taxon>
        <taxon>Pseudomonadota</taxon>
        <taxon>Alphaproteobacteria</taxon>
        <taxon>Sphingomonadales</taxon>
        <taxon>Sphingomonadaceae</taxon>
        <taxon>Rhizorhabdus</taxon>
    </lineage>
</organism>
<dbReference type="AlphaFoldDB" id="A0A1T4ZY13"/>
<dbReference type="Proteomes" id="UP000189818">
    <property type="component" value="Unassembled WGS sequence"/>
</dbReference>
<name>A0A1T4ZY13_9SPHN</name>
<evidence type="ECO:0000256" key="1">
    <source>
        <dbReference type="PROSITE-ProRule" id="PRU00169"/>
    </source>
</evidence>
<sequence length="143" mass="15577">MKNLSSTLSVWPSQQPRPAILVVEDQIIIATAMHDSLIELGADVVGPCLTLQSALGVAASAKIDAAVLDVWLNGELSYPVADLLVQRRIPFLFTSSVNVDREPPQFHHFPRLLKPFSDEELRSALSALWTPPRTVPPTAPFAA</sequence>
<dbReference type="InterPro" id="IPR011006">
    <property type="entry name" value="CheY-like_superfamily"/>
</dbReference>
<dbReference type="RefSeq" id="WP_079646325.1">
    <property type="nucleotide sequence ID" value="NZ_FUYM01000001.1"/>
</dbReference>
<dbReference type="OrthoDB" id="582170at2"/>
<evidence type="ECO:0000313" key="4">
    <source>
        <dbReference type="Proteomes" id="UP000189818"/>
    </source>
</evidence>
<protein>
    <submittedName>
        <fullName evidence="3">CheY chemotaxis protein or a CheY-like REC (Receiver) domain</fullName>
    </submittedName>
</protein>
<feature type="domain" description="Response regulatory" evidence="2">
    <location>
        <begin position="19"/>
        <end position="129"/>
    </location>
</feature>
<dbReference type="SUPFAM" id="SSF52172">
    <property type="entry name" value="CheY-like"/>
    <property type="match status" value="1"/>
</dbReference>
<accession>A0A1T4ZY13</accession>
<evidence type="ECO:0000313" key="3">
    <source>
        <dbReference type="EMBL" id="SKB27664.1"/>
    </source>
</evidence>
<gene>
    <name evidence="3" type="ORF">SAMN06295920_101373</name>
</gene>
<dbReference type="GO" id="GO:0000160">
    <property type="term" value="P:phosphorelay signal transduction system"/>
    <property type="evidence" value="ECO:0007669"/>
    <property type="project" value="InterPro"/>
</dbReference>
<dbReference type="EMBL" id="FUYM01000001">
    <property type="protein sequence ID" value="SKB27664.1"/>
    <property type="molecule type" value="Genomic_DNA"/>
</dbReference>
<evidence type="ECO:0000259" key="2">
    <source>
        <dbReference type="PROSITE" id="PS50110"/>
    </source>
</evidence>
<dbReference type="STRING" id="439228.SAMN06295920_101373"/>
<feature type="modified residue" description="4-aspartylphosphate" evidence="1">
    <location>
        <position position="69"/>
    </location>
</feature>
<keyword evidence="4" id="KW-1185">Reference proteome</keyword>
<proteinExistence type="predicted"/>
<keyword evidence="1" id="KW-0597">Phosphoprotein</keyword>
<dbReference type="PROSITE" id="PS50110">
    <property type="entry name" value="RESPONSE_REGULATORY"/>
    <property type="match status" value="1"/>
</dbReference>
<reference evidence="4" key="1">
    <citation type="submission" date="2017-02" db="EMBL/GenBank/DDBJ databases">
        <authorList>
            <person name="Varghese N."/>
            <person name="Submissions S."/>
        </authorList>
    </citation>
    <scope>NUCLEOTIDE SEQUENCE [LARGE SCALE GENOMIC DNA]</scope>
    <source>
        <strain evidence="4">UM2</strain>
    </source>
</reference>